<proteinExistence type="predicted"/>
<dbReference type="Pfam" id="PF00270">
    <property type="entry name" value="DEAD"/>
    <property type="match status" value="1"/>
</dbReference>
<evidence type="ECO:0000256" key="1">
    <source>
        <dbReference type="ARBA" id="ARBA00022741"/>
    </source>
</evidence>
<dbReference type="GO" id="GO:0004386">
    <property type="term" value="F:helicase activity"/>
    <property type="evidence" value="ECO:0007669"/>
    <property type="project" value="UniProtKB-KW"/>
</dbReference>
<keyword evidence="4" id="KW-0413">Isomerase</keyword>
<feature type="domain" description="Helicase C-terminal" evidence="6">
    <location>
        <begin position="267"/>
        <end position="421"/>
    </location>
</feature>
<dbReference type="InterPro" id="IPR027417">
    <property type="entry name" value="P-loop_NTPase"/>
</dbReference>
<protein>
    <submittedName>
        <fullName evidence="7">Superfamily II DNA/RNA helicase</fullName>
    </submittedName>
</protein>
<dbReference type="InterPro" id="IPR011545">
    <property type="entry name" value="DEAD/DEAH_box_helicase_dom"/>
</dbReference>
<dbReference type="NCBIfam" id="NF041063">
    <property type="entry name" value="DpdF"/>
    <property type="match status" value="1"/>
</dbReference>
<dbReference type="SMART" id="SM00490">
    <property type="entry name" value="HELICc"/>
    <property type="match status" value="1"/>
</dbReference>
<keyword evidence="7" id="KW-0347">Helicase</keyword>
<dbReference type="PROSITE" id="PS51194">
    <property type="entry name" value="HELICASE_CTER"/>
    <property type="match status" value="1"/>
</dbReference>
<reference evidence="7 8" key="1">
    <citation type="submission" date="2020-07" db="EMBL/GenBank/DDBJ databases">
        <title>Sequencing the genomes of 1000 actinobacteria strains.</title>
        <authorList>
            <person name="Klenk H.-P."/>
        </authorList>
    </citation>
    <scope>NUCLEOTIDE SEQUENCE [LARGE SCALE GENOMIC DNA]</scope>
    <source>
        <strain evidence="7 8">DSM 43814</strain>
    </source>
</reference>
<dbReference type="Proteomes" id="UP000631553">
    <property type="component" value="Unassembled WGS sequence"/>
</dbReference>
<feature type="domain" description="Helicase ATP-binding" evidence="5">
    <location>
        <begin position="43"/>
        <end position="233"/>
    </location>
</feature>
<sequence>MYLESKSPLCRRPELVPADPFWMATVGYNDYRSEGQRQAARSIVTAPPGATLLVSLPTGTGKSSLAFAPALMASQVIGVSVVVVPTVVLALDQERRLQEMIKERGERPSPSGRYAYIGDMADEEKEAIRDAIRRGEQRLLFTSPEALMTSLAPALHSAAQAGHLRFFVVDEAHIVDQWGANFRPDFQAMTGLRRTLVDQSAPDVAPVTVLMTGTLSPSAAETLYRLFADGGPSTDGRPFRIVSSSRLRSEPEYFMSCWPSDERRMEALREHLLHLPRPAVVYVSLPEQVDQVRRAMTTWGFHRHAGVSGRSRASERREVVNGWRTGTGATRYDIVVATSAFGLGVDVSDVRAVIHACEPETVDRFYQEVGRGGRDGCPSVSCLLLTRPDRKIARRLGLPKLLKQKAEGRWDALLVGARQLPSMRLRLDLDTRPPNVTMEGPTNRRWNVALLSALARTGVLDLIASGWGEAQEEVTLDQAEVRRYLEISRRREIDWAAYLIERQRILDASRDGLNALRIIESGRRCVGDVLRDWYSFDRPFGSAGVTRSCRGCPACRRANAPPSEGLAPLPPVADWPVRTSGIGSPLHALMPHGRLTVLVDTGDEVPPARLARRVLKQLVVAGFSHVLDVTGDITDQEWLELQDCAGPRPLIRSIAAPSPLDPPVPTVALLAAGTKPPLDLADWFDYYPALVLVAPTKLTAPGRPHVAWSDLHQPCVTHTRLREDL</sequence>
<dbReference type="Pfam" id="PF00271">
    <property type="entry name" value="Helicase_C"/>
    <property type="match status" value="1"/>
</dbReference>
<evidence type="ECO:0000256" key="4">
    <source>
        <dbReference type="ARBA" id="ARBA00023235"/>
    </source>
</evidence>
<evidence type="ECO:0000256" key="2">
    <source>
        <dbReference type="ARBA" id="ARBA00022840"/>
    </source>
</evidence>
<keyword evidence="8" id="KW-1185">Reference proteome</keyword>
<evidence type="ECO:0000256" key="3">
    <source>
        <dbReference type="ARBA" id="ARBA00023125"/>
    </source>
</evidence>
<dbReference type="InterPro" id="IPR001650">
    <property type="entry name" value="Helicase_C-like"/>
</dbReference>
<keyword evidence="2" id="KW-0067">ATP-binding</keyword>
<dbReference type="EMBL" id="JACCCQ010000001">
    <property type="protein sequence ID" value="NYF57173.1"/>
    <property type="molecule type" value="Genomic_DNA"/>
</dbReference>
<dbReference type="PANTHER" id="PTHR13710">
    <property type="entry name" value="DNA HELICASE RECQ FAMILY MEMBER"/>
    <property type="match status" value="1"/>
</dbReference>
<dbReference type="SUPFAM" id="SSF52540">
    <property type="entry name" value="P-loop containing nucleoside triphosphate hydrolases"/>
    <property type="match status" value="1"/>
</dbReference>
<dbReference type="InterPro" id="IPR014001">
    <property type="entry name" value="Helicase_ATP-bd"/>
</dbReference>
<evidence type="ECO:0000313" key="7">
    <source>
        <dbReference type="EMBL" id="NYF57173.1"/>
    </source>
</evidence>
<name>A0ABX2RMD4_9ACTN</name>
<organism evidence="7 8">
    <name type="scientific">Micromonospora purpureochromogenes</name>
    <dbReference type="NCBI Taxonomy" id="47872"/>
    <lineage>
        <taxon>Bacteria</taxon>
        <taxon>Bacillati</taxon>
        <taxon>Actinomycetota</taxon>
        <taxon>Actinomycetes</taxon>
        <taxon>Micromonosporales</taxon>
        <taxon>Micromonosporaceae</taxon>
        <taxon>Micromonospora</taxon>
    </lineage>
</organism>
<evidence type="ECO:0000259" key="5">
    <source>
        <dbReference type="PROSITE" id="PS51192"/>
    </source>
</evidence>
<evidence type="ECO:0000313" key="8">
    <source>
        <dbReference type="Proteomes" id="UP000631553"/>
    </source>
</evidence>
<dbReference type="PANTHER" id="PTHR13710:SF153">
    <property type="entry name" value="RECQ-LIKE DNA HELICASE BLM"/>
    <property type="match status" value="1"/>
</dbReference>
<accession>A0ABX2RMD4</accession>
<keyword evidence="1" id="KW-0547">Nucleotide-binding</keyword>
<comment type="caution">
    <text evidence="7">The sequence shown here is derived from an EMBL/GenBank/DDBJ whole genome shotgun (WGS) entry which is preliminary data.</text>
</comment>
<dbReference type="Gene3D" id="3.40.50.300">
    <property type="entry name" value="P-loop containing nucleotide triphosphate hydrolases"/>
    <property type="match status" value="2"/>
</dbReference>
<evidence type="ECO:0000259" key="6">
    <source>
        <dbReference type="PROSITE" id="PS51194"/>
    </source>
</evidence>
<dbReference type="SMART" id="SM00487">
    <property type="entry name" value="DEXDc"/>
    <property type="match status" value="1"/>
</dbReference>
<dbReference type="PROSITE" id="PS51192">
    <property type="entry name" value="HELICASE_ATP_BIND_1"/>
    <property type="match status" value="1"/>
</dbReference>
<keyword evidence="3" id="KW-0238">DNA-binding</keyword>
<keyword evidence="7" id="KW-0378">Hydrolase</keyword>
<gene>
    <name evidence="7" type="ORF">HDA35_003004</name>
</gene>